<sequence length="504" mass="54751">MDIGMAKFTVRPMICEPVSSPLSHSIHRTSRLALQLRCHALENRWNFLTCASARQRCRLGSSSSGSRVRSQRKERPESKSAKLQRSEVVELLAVALKTLMEPENQKRLRARLCNPQPSIRAPLLPSEKNDDADETSVDLLSQRRRTEAPSIRAPLLPLEKNDDDLLSPSLSLSISAKFEAPPPARTEEIQSSDDDEDSSLSTMRRLKTLDVHSYVHKALRESFLRSHLRARQIEERERRGAAGGSTVVAEAEGAGAGGAGDAAAAAVEAVAQQVDAGRGAAGGAEEAAAVAAAAVERVELHVLAEAVAASGGVGARAQPRRAIARARRAEAPEVQRVLARMPIHERSARSMRIRIALRLDRAHHVRAHFPSGRRRRRRRLDGGDGGGARDSSESQFERNRRHQSQNRAVVLLTVGAPGSASKQTALRGVSSRLSLTTVLRFSTAAIELAIQMPRDPEGARKRVRPRVVQASGRNHDGALGWMMDGSMDYPCGGAIILLACWLAG</sequence>
<evidence type="ECO:0000256" key="1">
    <source>
        <dbReference type="SAM" id="MobiDB-lite"/>
    </source>
</evidence>
<evidence type="ECO:0000313" key="3">
    <source>
        <dbReference type="Proteomes" id="UP000077202"/>
    </source>
</evidence>
<accession>A0A176WMJ0</accession>
<feature type="compositionally biased region" description="Basic residues" evidence="1">
    <location>
        <begin position="368"/>
        <end position="379"/>
    </location>
</feature>
<comment type="caution">
    <text evidence="2">The sequence shown here is derived from an EMBL/GenBank/DDBJ whole genome shotgun (WGS) entry which is preliminary data.</text>
</comment>
<keyword evidence="3" id="KW-1185">Reference proteome</keyword>
<dbReference type="Proteomes" id="UP000077202">
    <property type="component" value="Unassembled WGS sequence"/>
</dbReference>
<dbReference type="AlphaFoldDB" id="A0A176WMJ0"/>
<feature type="region of interest" description="Disordered" evidence="1">
    <location>
        <begin position="174"/>
        <end position="200"/>
    </location>
</feature>
<feature type="region of interest" description="Disordered" evidence="1">
    <location>
        <begin position="107"/>
        <end position="162"/>
    </location>
</feature>
<reference evidence="2" key="1">
    <citation type="submission" date="2016-03" db="EMBL/GenBank/DDBJ databases">
        <title>Mechanisms controlling the formation of the plant cell surface in tip-growing cells are functionally conserved among land plants.</title>
        <authorList>
            <person name="Honkanen S."/>
            <person name="Jones V.A."/>
            <person name="Morieri G."/>
            <person name="Champion C."/>
            <person name="Hetherington A.J."/>
            <person name="Kelly S."/>
            <person name="Saint-Marcoux D."/>
            <person name="Proust H."/>
            <person name="Prescott H."/>
            <person name="Dolan L."/>
        </authorList>
    </citation>
    <scope>NUCLEOTIDE SEQUENCE [LARGE SCALE GENOMIC DNA]</scope>
    <source>
        <tissue evidence="2">Whole gametophyte</tissue>
    </source>
</reference>
<organism evidence="2 3">
    <name type="scientific">Marchantia polymorpha subsp. ruderalis</name>
    <dbReference type="NCBI Taxonomy" id="1480154"/>
    <lineage>
        <taxon>Eukaryota</taxon>
        <taxon>Viridiplantae</taxon>
        <taxon>Streptophyta</taxon>
        <taxon>Embryophyta</taxon>
        <taxon>Marchantiophyta</taxon>
        <taxon>Marchantiopsida</taxon>
        <taxon>Marchantiidae</taxon>
        <taxon>Marchantiales</taxon>
        <taxon>Marchantiaceae</taxon>
        <taxon>Marchantia</taxon>
    </lineage>
</organism>
<protein>
    <submittedName>
        <fullName evidence="2">Uncharacterized protein</fullName>
    </submittedName>
</protein>
<gene>
    <name evidence="2" type="ORF">AXG93_4689s1320</name>
</gene>
<name>A0A176WMJ0_MARPO</name>
<proteinExistence type="predicted"/>
<feature type="region of interest" description="Disordered" evidence="1">
    <location>
        <begin position="60"/>
        <end position="82"/>
    </location>
</feature>
<feature type="compositionally biased region" description="Basic and acidic residues" evidence="1">
    <location>
        <begin position="71"/>
        <end position="82"/>
    </location>
</feature>
<feature type="region of interest" description="Disordered" evidence="1">
    <location>
        <begin position="368"/>
        <end position="404"/>
    </location>
</feature>
<evidence type="ECO:0000313" key="2">
    <source>
        <dbReference type="EMBL" id="OAE33645.1"/>
    </source>
</evidence>
<dbReference type="EMBL" id="LVLJ01000592">
    <property type="protein sequence ID" value="OAE33645.1"/>
    <property type="molecule type" value="Genomic_DNA"/>
</dbReference>